<keyword evidence="2" id="KW-0560">Oxidoreductase</keyword>
<evidence type="ECO:0000256" key="1">
    <source>
        <dbReference type="ARBA" id="ARBA00022857"/>
    </source>
</evidence>
<dbReference type="Gene3D" id="3.40.50.720">
    <property type="entry name" value="NAD(P)-binding Rossmann-like Domain"/>
    <property type="match status" value="2"/>
</dbReference>
<dbReference type="SUPFAM" id="SSF51735">
    <property type="entry name" value="NAD(P)-binding Rossmann-fold domains"/>
    <property type="match status" value="1"/>
</dbReference>
<dbReference type="PANTHER" id="PTHR10366:SF852">
    <property type="entry name" value="CINNAMOYL-COA REDUCTASE CAD2"/>
    <property type="match status" value="1"/>
</dbReference>
<organism evidence="3 4">
    <name type="scientific">Carnegiea gigantea</name>
    <dbReference type="NCBI Taxonomy" id="171969"/>
    <lineage>
        <taxon>Eukaryota</taxon>
        <taxon>Viridiplantae</taxon>
        <taxon>Streptophyta</taxon>
        <taxon>Embryophyta</taxon>
        <taxon>Tracheophyta</taxon>
        <taxon>Spermatophyta</taxon>
        <taxon>Magnoliopsida</taxon>
        <taxon>eudicotyledons</taxon>
        <taxon>Gunneridae</taxon>
        <taxon>Pentapetalae</taxon>
        <taxon>Caryophyllales</taxon>
        <taxon>Cactineae</taxon>
        <taxon>Cactaceae</taxon>
        <taxon>Cactoideae</taxon>
        <taxon>Echinocereeae</taxon>
        <taxon>Carnegiea</taxon>
    </lineage>
</organism>
<name>A0A9Q1KUS8_9CARY</name>
<reference evidence="3" key="1">
    <citation type="submission" date="2022-04" db="EMBL/GenBank/DDBJ databases">
        <title>Carnegiea gigantea Genome sequencing and assembly v2.</title>
        <authorList>
            <person name="Copetti D."/>
            <person name="Sanderson M.J."/>
            <person name="Burquez A."/>
            <person name="Wojciechowski M.F."/>
        </authorList>
    </citation>
    <scope>NUCLEOTIDE SEQUENCE</scope>
    <source>
        <strain evidence="3">SGP5-SGP5p</strain>
        <tissue evidence="3">Aerial part</tissue>
    </source>
</reference>
<sequence>MSMLNFIVVAIKHTERDRERERGDERKGGWRGGKVVCVTGASGFIASWLVQLMLQRGYFANGIVPDLGNALGVSLPRSLTRCVCLFSRILLTHDWTQIDNLRVLGGAKERLHLFEEDLMVEGSFDSAIFGCDGIFRTASPVNADVKVPHVNIFVQLKRTLKAMAIIISPQWRIESPCDFLFCILQFHGDVLDPATKGTFNVLSSCKKCPSVKRAVLTSSMATVMYTGRSQTPDVVIDEDWFSDSELCKK</sequence>
<dbReference type="InterPro" id="IPR050425">
    <property type="entry name" value="NAD(P)_dehydrat-like"/>
</dbReference>
<dbReference type="OrthoDB" id="2735536at2759"/>
<dbReference type="AlphaFoldDB" id="A0A9Q1KUS8"/>
<dbReference type="EMBL" id="JAKOGI010000021">
    <property type="protein sequence ID" value="KAJ8449455.1"/>
    <property type="molecule type" value="Genomic_DNA"/>
</dbReference>
<proteinExistence type="predicted"/>
<evidence type="ECO:0000313" key="3">
    <source>
        <dbReference type="EMBL" id="KAJ8449455.1"/>
    </source>
</evidence>
<dbReference type="InterPro" id="IPR036291">
    <property type="entry name" value="NAD(P)-bd_dom_sf"/>
</dbReference>
<evidence type="ECO:0000313" key="4">
    <source>
        <dbReference type="Proteomes" id="UP001153076"/>
    </source>
</evidence>
<accession>A0A9Q1KUS8</accession>
<keyword evidence="4" id="KW-1185">Reference proteome</keyword>
<keyword evidence="1" id="KW-0521">NADP</keyword>
<gene>
    <name evidence="3" type="ORF">Cgig2_002252</name>
</gene>
<evidence type="ECO:0008006" key="5">
    <source>
        <dbReference type="Google" id="ProtNLM"/>
    </source>
</evidence>
<dbReference type="GO" id="GO:0016616">
    <property type="term" value="F:oxidoreductase activity, acting on the CH-OH group of donors, NAD or NADP as acceptor"/>
    <property type="evidence" value="ECO:0007669"/>
    <property type="project" value="TreeGrafter"/>
</dbReference>
<evidence type="ECO:0000256" key="2">
    <source>
        <dbReference type="ARBA" id="ARBA00023002"/>
    </source>
</evidence>
<comment type="caution">
    <text evidence="3">The sequence shown here is derived from an EMBL/GenBank/DDBJ whole genome shotgun (WGS) entry which is preliminary data.</text>
</comment>
<dbReference type="Proteomes" id="UP001153076">
    <property type="component" value="Unassembled WGS sequence"/>
</dbReference>
<protein>
    <recommendedName>
        <fullName evidence="5">NAD-dependent epimerase/dehydratase domain-containing protein</fullName>
    </recommendedName>
</protein>
<dbReference type="PANTHER" id="PTHR10366">
    <property type="entry name" value="NAD DEPENDENT EPIMERASE/DEHYDRATASE"/>
    <property type="match status" value="1"/>
</dbReference>